<evidence type="ECO:0000256" key="11">
    <source>
        <dbReference type="ARBA" id="ARBA00048261"/>
    </source>
</evidence>
<dbReference type="Pfam" id="PF13847">
    <property type="entry name" value="Methyltransf_31"/>
    <property type="match status" value="1"/>
</dbReference>
<dbReference type="GO" id="GO:0006730">
    <property type="term" value="P:one-carbon metabolic process"/>
    <property type="evidence" value="ECO:0007669"/>
    <property type="project" value="TreeGrafter"/>
</dbReference>
<proteinExistence type="inferred from homology"/>
<reference evidence="15" key="1">
    <citation type="submission" date="2020-05" db="UniProtKB">
        <authorList>
            <consortium name="EnsemblMetazoa"/>
        </authorList>
    </citation>
    <scope>IDENTIFICATION</scope>
    <source>
        <strain evidence="15">USDA</strain>
    </source>
</reference>
<evidence type="ECO:0000256" key="13">
    <source>
        <dbReference type="PIRSR" id="PIRSR000385-2"/>
    </source>
</evidence>
<dbReference type="AlphaFoldDB" id="A0A1I8PDF1"/>
<dbReference type="PIRSF" id="PIRSF000385">
    <property type="entry name" value="Gly_N-mtase"/>
    <property type="match status" value="1"/>
</dbReference>
<keyword evidence="7 12" id="KW-0489">Methyltransferase</keyword>
<comment type="subcellular location">
    <subcellularLocation>
        <location evidence="1">Cytoplasm</location>
    </subcellularLocation>
</comment>
<evidence type="ECO:0000256" key="6">
    <source>
        <dbReference type="ARBA" id="ARBA00022553"/>
    </source>
</evidence>
<dbReference type="OrthoDB" id="3647at2759"/>
<dbReference type="PANTHER" id="PTHR16458">
    <property type="entry name" value="GLYCINE N-METHYLTRANSFERASE"/>
    <property type="match status" value="1"/>
</dbReference>
<comment type="similarity">
    <text evidence="12">Belongs to the class I-like SAM-binding methyltransferase superfamily. Glycine N-methyltransferase family.</text>
</comment>
<evidence type="ECO:0000256" key="4">
    <source>
        <dbReference type="ARBA" id="ARBA00019972"/>
    </source>
</evidence>
<feature type="binding site" evidence="13">
    <location>
        <position position="35"/>
    </location>
    <ligand>
        <name>S-adenosyl-L-methionine</name>
        <dbReference type="ChEBI" id="CHEBI:59789"/>
    </ligand>
</feature>
<dbReference type="EC" id="2.1.1.20" evidence="3"/>
<dbReference type="EnsemblMetazoa" id="SCAU007040-RA">
    <property type="protein sequence ID" value="SCAU007040-PA"/>
    <property type="gene ID" value="SCAU007040"/>
</dbReference>
<evidence type="ECO:0000256" key="7">
    <source>
        <dbReference type="ARBA" id="ARBA00022603"/>
    </source>
</evidence>
<comment type="subunit">
    <text evidence="2">Homotetramer.</text>
</comment>
<feature type="binding site" evidence="13">
    <location>
        <position position="69"/>
    </location>
    <ligand>
        <name>S-adenosyl-L-methionine</name>
        <dbReference type="ChEBI" id="CHEBI:59789"/>
    </ligand>
</feature>
<evidence type="ECO:0000256" key="3">
    <source>
        <dbReference type="ARBA" id="ARBA00011999"/>
    </source>
</evidence>
<evidence type="ECO:0000313" key="16">
    <source>
        <dbReference type="Proteomes" id="UP000095300"/>
    </source>
</evidence>
<keyword evidence="6" id="KW-0597">Phosphoprotein</keyword>
<feature type="binding site" evidence="13">
    <location>
        <position position="143"/>
    </location>
    <ligand>
        <name>S-adenosyl-L-methionine</name>
        <dbReference type="ChEBI" id="CHEBI:59789"/>
    </ligand>
</feature>
<protein>
    <recommendedName>
        <fullName evidence="4">Glycine N-methyltransferase</fullName>
        <ecNumber evidence="3">2.1.1.20</ecNumber>
    </recommendedName>
</protein>
<dbReference type="GO" id="GO:0006111">
    <property type="term" value="P:regulation of gluconeogenesis"/>
    <property type="evidence" value="ECO:0007669"/>
    <property type="project" value="TreeGrafter"/>
</dbReference>
<feature type="domain" description="Methyltransferase" evidence="14">
    <location>
        <begin position="63"/>
        <end position="183"/>
    </location>
</feature>
<dbReference type="Gene3D" id="3.30.46.10">
    <property type="entry name" value="Glycine N-methyltransferase, chain A, domain 1"/>
    <property type="match status" value="1"/>
</dbReference>
<dbReference type="GO" id="GO:0046500">
    <property type="term" value="P:S-adenosylmethionine metabolic process"/>
    <property type="evidence" value="ECO:0007669"/>
    <property type="project" value="TreeGrafter"/>
</dbReference>
<dbReference type="GO" id="GO:1901052">
    <property type="term" value="P:sarcosine metabolic process"/>
    <property type="evidence" value="ECO:0007669"/>
    <property type="project" value="TreeGrafter"/>
</dbReference>
<dbReference type="SUPFAM" id="SSF53335">
    <property type="entry name" value="S-adenosyl-L-methionine-dependent methyltransferases"/>
    <property type="match status" value="1"/>
</dbReference>
<dbReference type="CDD" id="cd02440">
    <property type="entry name" value="AdoMet_MTases"/>
    <property type="match status" value="1"/>
</dbReference>
<evidence type="ECO:0000256" key="8">
    <source>
        <dbReference type="ARBA" id="ARBA00022679"/>
    </source>
</evidence>
<keyword evidence="10" id="KW-0290">Folate-binding</keyword>
<keyword evidence="16" id="KW-1185">Reference proteome</keyword>
<dbReference type="GO" id="GO:0005829">
    <property type="term" value="C:cytosol"/>
    <property type="evidence" value="ECO:0007669"/>
    <property type="project" value="TreeGrafter"/>
</dbReference>
<evidence type="ECO:0000256" key="2">
    <source>
        <dbReference type="ARBA" id="ARBA00011881"/>
    </source>
</evidence>
<dbReference type="PROSITE" id="PS51600">
    <property type="entry name" value="SAM_GNMT"/>
    <property type="match status" value="1"/>
</dbReference>
<dbReference type="GO" id="GO:0017174">
    <property type="term" value="F:glycine N-methyltransferase activity"/>
    <property type="evidence" value="ECO:0007669"/>
    <property type="project" value="UniProtKB-EC"/>
</dbReference>
<feature type="binding site" evidence="13">
    <location>
        <position position="26"/>
    </location>
    <ligand>
        <name>S-adenosyl-L-methionine</name>
        <dbReference type="ChEBI" id="CHEBI:59789"/>
    </ligand>
</feature>
<keyword evidence="8 12" id="KW-0808">Transferase</keyword>
<organism evidence="15 16">
    <name type="scientific">Stomoxys calcitrans</name>
    <name type="common">Stable fly</name>
    <name type="synonym">Conops calcitrans</name>
    <dbReference type="NCBI Taxonomy" id="35570"/>
    <lineage>
        <taxon>Eukaryota</taxon>
        <taxon>Metazoa</taxon>
        <taxon>Ecdysozoa</taxon>
        <taxon>Arthropoda</taxon>
        <taxon>Hexapoda</taxon>
        <taxon>Insecta</taxon>
        <taxon>Pterygota</taxon>
        <taxon>Neoptera</taxon>
        <taxon>Endopterygota</taxon>
        <taxon>Diptera</taxon>
        <taxon>Brachycera</taxon>
        <taxon>Muscomorpha</taxon>
        <taxon>Muscoidea</taxon>
        <taxon>Muscidae</taxon>
        <taxon>Stomoxys</taxon>
    </lineage>
</organism>
<comment type="catalytic activity">
    <reaction evidence="11">
        <text>glycine + S-adenosyl-L-methionine = sarcosine + S-adenosyl-L-homocysteine + H(+)</text>
        <dbReference type="Rhea" id="RHEA:19937"/>
        <dbReference type="ChEBI" id="CHEBI:15378"/>
        <dbReference type="ChEBI" id="CHEBI:57305"/>
        <dbReference type="ChEBI" id="CHEBI:57433"/>
        <dbReference type="ChEBI" id="CHEBI:57856"/>
        <dbReference type="ChEBI" id="CHEBI:59789"/>
        <dbReference type="EC" id="2.1.1.20"/>
    </reaction>
    <physiologicalReaction direction="left-to-right" evidence="11">
        <dbReference type="Rhea" id="RHEA:19938"/>
    </physiologicalReaction>
</comment>
<dbReference type="Proteomes" id="UP000095300">
    <property type="component" value="Unassembled WGS sequence"/>
</dbReference>
<dbReference type="GO" id="GO:0005542">
    <property type="term" value="F:folic acid binding"/>
    <property type="evidence" value="ECO:0007669"/>
    <property type="project" value="UniProtKB-KW"/>
</dbReference>
<dbReference type="GO" id="GO:0042802">
    <property type="term" value="F:identical protein binding"/>
    <property type="evidence" value="ECO:0007669"/>
    <property type="project" value="TreeGrafter"/>
</dbReference>
<feature type="binding site" evidence="13">
    <location>
        <position position="45"/>
    </location>
    <ligand>
        <name>S-adenosyl-L-methionine</name>
        <dbReference type="ChEBI" id="CHEBI:59789"/>
    </ligand>
</feature>
<dbReference type="GO" id="GO:0032259">
    <property type="term" value="P:methylation"/>
    <property type="evidence" value="ECO:0007669"/>
    <property type="project" value="UniProtKB-KW"/>
</dbReference>
<dbReference type="GO" id="GO:0016594">
    <property type="term" value="F:glycine binding"/>
    <property type="evidence" value="ECO:0007669"/>
    <property type="project" value="TreeGrafter"/>
</dbReference>
<sequence length="290" mass="32963">MTAASADSVFVTRSEGISAEGVRDQYADGKAAKVWEIFIGDKNSRTDNYKKFLINLLRAKNCKRILDVACGTGVDSIMLLEEGFEVVSVDASDKMLKYALKERWNRRKEPAFDRWIIEEANWLTLYDDIKDVVKGGFDAVLCLGNSFAHLMDSSPQQLEHKKAIRNFEMCLRPGGMLLIDHRNYDNILETGSTPAKSLYYNTSHTADIKTSVLFYCGKPAMVTMDYQIEANNLKSEFRLSYYPHALNQFSNILKEIFGAKAEHQLFGDFKDLSVVKNPAFYIHLIQKPLN</sequence>
<evidence type="ECO:0000256" key="12">
    <source>
        <dbReference type="PIRNR" id="PIRNR000385"/>
    </source>
</evidence>
<dbReference type="GO" id="GO:0051289">
    <property type="term" value="P:protein homotetramerization"/>
    <property type="evidence" value="ECO:0007669"/>
    <property type="project" value="TreeGrafter"/>
</dbReference>
<dbReference type="InterPro" id="IPR029063">
    <property type="entry name" value="SAM-dependent_MTases_sf"/>
</dbReference>
<keyword evidence="5" id="KW-0963">Cytoplasm</keyword>
<evidence type="ECO:0000256" key="5">
    <source>
        <dbReference type="ARBA" id="ARBA00022490"/>
    </source>
</evidence>
<evidence type="ECO:0000256" key="9">
    <source>
        <dbReference type="ARBA" id="ARBA00022691"/>
    </source>
</evidence>
<keyword evidence="9 12" id="KW-0949">S-adenosyl-L-methionine</keyword>
<evidence type="ECO:0000256" key="10">
    <source>
        <dbReference type="ARBA" id="ARBA00022954"/>
    </source>
</evidence>
<dbReference type="VEuPathDB" id="VectorBase:SCAU007040"/>
<evidence type="ECO:0000313" key="15">
    <source>
        <dbReference type="EnsemblMetazoa" id="SCAU007040-PA"/>
    </source>
</evidence>
<gene>
    <name evidence="15" type="primary">106093742</name>
</gene>
<dbReference type="GO" id="GO:0046498">
    <property type="term" value="P:S-adenosylhomocysteine metabolic process"/>
    <property type="evidence" value="ECO:0007669"/>
    <property type="project" value="TreeGrafter"/>
</dbReference>
<dbReference type="InterPro" id="IPR014369">
    <property type="entry name" value="Gly/Sar_N_MeTrfase"/>
</dbReference>
<dbReference type="InterPro" id="IPR025714">
    <property type="entry name" value="Methyltranfer_dom"/>
</dbReference>
<dbReference type="GO" id="GO:1904047">
    <property type="term" value="F:S-adenosyl-L-methionine binding"/>
    <property type="evidence" value="ECO:0007669"/>
    <property type="project" value="TreeGrafter"/>
</dbReference>
<dbReference type="KEGG" id="scac:106093742"/>
<dbReference type="Gene3D" id="3.40.50.150">
    <property type="entry name" value="Vaccinia Virus protein VP39"/>
    <property type="match status" value="1"/>
</dbReference>
<feature type="binding site" evidence="13">
    <location>
        <begin position="121"/>
        <end position="122"/>
    </location>
    <ligand>
        <name>S-adenosyl-L-methionine</name>
        <dbReference type="ChEBI" id="CHEBI:59789"/>
    </ligand>
</feature>
<dbReference type="PANTHER" id="PTHR16458:SF2">
    <property type="entry name" value="GLYCINE N-METHYLTRANSFERASE"/>
    <property type="match status" value="1"/>
</dbReference>
<evidence type="ECO:0000259" key="14">
    <source>
        <dbReference type="Pfam" id="PF13847"/>
    </source>
</evidence>
<accession>A0A1I8PDF1</accession>
<name>A0A1I8PDF1_STOCA</name>
<evidence type="ECO:0000256" key="1">
    <source>
        <dbReference type="ARBA" id="ARBA00004496"/>
    </source>
</evidence>
<dbReference type="STRING" id="35570.A0A1I8PDF1"/>
<feature type="binding site" evidence="13">
    <location>
        <position position="90"/>
    </location>
    <ligand>
        <name>S-adenosyl-L-methionine</name>
        <dbReference type="ChEBI" id="CHEBI:59789"/>
    </ligand>
</feature>
<dbReference type="FunFam" id="3.40.50.150:FF:000113">
    <property type="entry name" value="Glycine N-methyltransferase"/>
    <property type="match status" value="1"/>
</dbReference>